<feature type="transmembrane region" description="Helical" evidence="1">
    <location>
        <begin position="363"/>
        <end position="383"/>
    </location>
</feature>
<feature type="transmembrane region" description="Helical" evidence="1">
    <location>
        <begin position="113"/>
        <end position="132"/>
    </location>
</feature>
<keyword evidence="3" id="KW-1185">Reference proteome</keyword>
<keyword evidence="1" id="KW-0472">Membrane</keyword>
<feature type="transmembrane region" description="Helical" evidence="1">
    <location>
        <begin position="337"/>
        <end position="356"/>
    </location>
</feature>
<feature type="transmembrane region" description="Helical" evidence="1">
    <location>
        <begin position="144"/>
        <end position="163"/>
    </location>
</feature>
<evidence type="ECO:0000256" key="1">
    <source>
        <dbReference type="SAM" id="Phobius"/>
    </source>
</evidence>
<sequence length="410" mass="47326">MIVFLGLHTLDMVLENFYETIPVKTELWLASKGWLMKLTIFAVMLSLFLSFPPYTLLIDHFRENGIKLDAWVFIENQAEDLLHPRDMDADIRRENMIFRWTLPLLFRATGQHLLLIIVLQVVLAIGFLYMLARYIFDLFQDKVVTAYFILALSNIFVSVWSFADIHGYGDGIAFFLLLLALLSFHPLVIFIALQAAFFTDERAVVAGGYLILFYIARNCFQSGDFTLKSILKSGISGNSRAVLVAWAIYFSIRYYVKTRYFPEHTYSTLGTPVLFADAHRNGLGSSIWSTMEGTWILLLAGGFILLILKRYWLLALLFAGFSVLLTTGIFVHDIDRALAYGFPFVLISMLILRYSATLDTVRLLLFFTMIICVIHPQVFYMGYNKILWLEPLPVKFLMQLDRMMEWKMFD</sequence>
<feature type="transmembrane region" description="Helical" evidence="1">
    <location>
        <begin position="203"/>
        <end position="220"/>
    </location>
</feature>
<proteinExistence type="predicted"/>
<dbReference type="AlphaFoldDB" id="A0A916NDH4"/>
<comment type="caution">
    <text evidence="2">The sequence shown here is derived from an EMBL/GenBank/DDBJ whole genome shotgun (WGS) entry which is preliminary data.</text>
</comment>
<evidence type="ECO:0000313" key="3">
    <source>
        <dbReference type="Proteomes" id="UP000680038"/>
    </source>
</evidence>
<keyword evidence="1" id="KW-0812">Transmembrane</keyword>
<feature type="transmembrane region" description="Helical" evidence="1">
    <location>
        <begin position="313"/>
        <end position="331"/>
    </location>
</feature>
<reference evidence="2" key="1">
    <citation type="submission" date="2021-04" db="EMBL/GenBank/DDBJ databases">
        <authorList>
            <person name="Rodrigo-Torres L."/>
            <person name="Arahal R. D."/>
            <person name="Lucena T."/>
        </authorList>
    </citation>
    <scope>NUCLEOTIDE SEQUENCE</scope>
    <source>
        <strain evidence="2">CECT 9275</strain>
    </source>
</reference>
<feature type="transmembrane region" description="Helical" evidence="1">
    <location>
        <begin position="34"/>
        <end position="57"/>
    </location>
</feature>
<feature type="transmembrane region" description="Helical" evidence="1">
    <location>
        <begin position="241"/>
        <end position="256"/>
    </location>
</feature>
<feature type="transmembrane region" description="Helical" evidence="1">
    <location>
        <begin position="287"/>
        <end position="308"/>
    </location>
</feature>
<organism evidence="2 3">
    <name type="scientific">Dyadobacter helix</name>
    <dbReference type="NCBI Taxonomy" id="2822344"/>
    <lineage>
        <taxon>Bacteria</taxon>
        <taxon>Pseudomonadati</taxon>
        <taxon>Bacteroidota</taxon>
        <taxon>Cytophagia</taxon>
        <taxon>Cytophagales</taxon>
        <taxon>Spirosomataceae</taxon>
        <taxon>Dyadobacter</taxon>
    </lineage>
</organism>
<name>A0A916NDH4_9BACT</name>
<evidence type="ECO:0000313" key="2">
    <source>
        <dbReference type="EMBL" id="CAG5008264.1"/>
    </source>
</evidence>
<dbReference type="EMBL" id="CAJRAF010000002">
    <property type="protein sequence ID" value="CAG5008264.1"/>
    <property type="molecule type" value="Genomic_DNA"/>
</dbReference>
<feature type="transmembrane region" description="Helical" evidence="1">
    <location>
        <begin position="175"/>
        <end position="197"/>
    </location>
</feature>
<keyword evidence="1" id="KW-1133">Transmembrane helix</keyword>
<gene>
    <name evidence="2" type="ORF">DYBT9275_04230</name>
</gene>
<accession>A0A916NDH4</accession>
<dbReference type="Proteomes" id="UP000680038">
    <property type="component" value="Unassembled WGS sequence"/>
</dbReference>
<protein>
    <submittedName>
        <fullName evidence="2">Uncharacterized protein</fullName>
    </submittedName>
</protein>